<dbReference type="EMBL" id="JAQQWN010000006">
    <property type="protein sequence ID" value="KAK8080200.1"/>
    <property type="molecule type" value="Genomic_DNA"/>
</dbReference>
<dbReference type="PANTHER" id="PTHR10963:SF60">
    <property type="entry name" value="GRAM-NEGATIVE BACTERIA-BINDING PROTEIN 1-RELATED"/>
    <property type="match status" value="1"/>
</dbReference>
<evidence type="ECO:0000313" key="3">
    <source>
        <dbReference type="Proteomes" id="UP001433268"/>
    </source>
</evidence>
<protein>
    <submittedName>
        <fullName evidence="2">Glycoside hydrolase family 16 protein</fullName>
    </submittedName>
</protein>
<proteinExistence type="predicted"/>
<dbReference type="RefSeq" id="XP_066667675.1">
    <property type="nucleotide sequence ID" value="XM_066812333.1"/>
</dbReference>
<feature type="domain" description="GH16" evidence="1">
    <location>
        <begin position="26"/>
        <end position="284"/>
    </location>
</feature>
<dbReference type="InterPro" id="IPR013320">
    <property type="entry name" value="ConA-like_dom_sf"/>
</dbReference>
<evidence type="ECO:0000259" key="1">
    <source>
        <dbReference type="PROSITE" id="PS51762"/>
    </source>
</evidence>
<reference evidence="2 3" key="1">
    <citation type="submission" date="2023-01" db="EMBL/GenBank/DDBJ databases">
        <title>Analysis of 21 Apiospora genomes using comparative genomics revels a genus with tremendous synthesis potential of carbohydrate active enzymes and secondary metabolites.</title>
        <authorList>
            <person name="Sorensen T."/>
        </authorList>
    </citation>
    <scope>NUCLEOTIDE SEQUENCE [LARGE SCALE GENOMIC DNA]</scope>
    <source>
        <strain evidence="2 3">CBS 114990</strain>
    </source>
</reference>
<gene>
    <name evidence="2" type="ORF">PG997_008018</name>
</gene>
<dbReference type="GO" id="GO:0016787">
    <property type="term" value="F:hydrolase activity"/>
    <property type="evidence" value="ECO:0007669"/>
    <property type="project" value="UniProtKB-KW"/>
</dbReference>
<dbReference type="Proteomes" id="UP001433268">
    <property type="component" value="Unassembled WGS sequence"/>
</dbReference>
<dbReference type="GeneID" id="92045393"/>
<dbReference type="PROSITE" id="PS51762">
    <property type="entry name" value="GH16_2"/>
    <property type="match status" value="1"/>
</dbReference>
<dbReference type="PANTHER" id="PTHR10963">
    <property type="entry name" value="GLYCOSYL HYDROLASE-RELATED"/>
    <property type="match status" value="1"/>
</dbReference>
<evidence type="ECO:0000313" key="2">
    <source>
        <dbReference type="EMBL" id="KAK8080200.1"/>
    </source>
</evidence>
<organism evidence="2 3">
    <name type="scientific">Apiospora hydei</name>
    <dbReference type="NCBI Taxonomy" id="1337664"/>
    <lineage>
        <taxon>Eukaryota</taxon>
        <taxon>Fungi</taxon>
        <taxon>Dikarya</taxon>
        <taxon>Ascomycota</taxon>
        <taxon>Pezizomycotina</taxon>
        <taxon>Sordariomycetes</taxon>
        <taxon>Xylariomycetidae</taxon>
        <taxon>Amphisphaeriales</taxon>
        <taxon>Apiosporaceae</taxon>
        <taxon>Apiospora</taxon>
    </lineage>
</organism>
<keyword evidence="2" id="KW-0378">Hydrolase</keyword>
<dbReference type="Gene3D" id="2.60.120.200">
    <property type="match status" value="1"/>
</dbReference>
<comment type="caution">
    <text evidence="2">The sequence shown here is derived from an EMBL/GenBank/DDBJ whole genome shotgun (WGS) entry which is preliminary data.</text>
</comment>
<keyword evidence="3" id="KW-1185">Reference proteome</keyword>
<name>A0ABR1W9M6_9PEZI</name>
<dbReference type="SUPFAM" id="SSF49899">
    <property type="entry name" value="Concanavalin A-like lectins/glucanases"/>
    <property type="match status" value="1"/>
</dbReference>
<dbReference type="InterPro" id="IPR000757">
    <property type="entry name" value="Beta-glucanase-like"/>
</dbReference>
<sequence length="284" mass="31854">MTPDKILGYSLLWYDGFRTTEEAPYHKWNSIVNQTKYNNEQQRYDSAWDVTHIHSNFGGPEPHVGDTMYITPQLHDGEWRSARIEGKEAYSCPAGKSLILQANLTVGGAPSDRQAGIWPAFWALGDSQRHGTEWPMCGEWDIFETSDGHDWTLGSLHWGEKNPDGAVGRISLPTGSADEVISEYGNRYDHTQPHTWSIKVDRTKGSWKDETLTWSMDGKQFYQVKGSDVNNEEQWGVLAHEPYFPVLNVAVGGTFPKGGQPNGQTATGMDTGMTVQYVAFYISD</sequence>
<dbReference type="InterPro" id="IPR050546">
    <property type="entry name" value="Glycosyl_Hydrlase_16"/>
</dbReference>
<accession>A0ABR1W9M6</accession>